<protein>
    <submittedName>
        <fullName evidence="1">Uncharacterized protein</fullName>
    </submittedName>
</protein>
<dbReference type="Proteomes" id="UP000683925">
    <property type="component" value="Unassembled WGS sequence"/>
</dbReference>
<dbReference type="AlphaFoldDB" id="A0A8S1TJS4"/>
<proteinExistence type="predicted"/>
<accession>A0A8S1TJS4</accession>
<reference evidence="1" key="1">
    <citation type="submission" date="2021-01" db="EMBL/GenBank/DDBJ databases">
        <authorList>
            <consortium name="Genoscope - CEA"/>
            <person name="William W."/>
        </authorList>
    </citation>
    <scope>NUCLEOTIDE SEQUENCE</scope>
</reference>
<gene>
    <name evidence="1" type="ORF">POCTA_138.1.T0260006</name>
</gene>
<comment type="caution">
    <text evidence="1">The sequence shown here is derived from an EMBL/GenBank/DDBJ whole genome shotgun (WGS) entry which is preliminary data.</text>
</comment>
<dbReference type="OrthoDB" id="439639at2759"/>
<sequence>MRRGDPRFLLCQYQLPEEAARAFTELDNKIVLGRIFLFIPAFKEDKEEQFKIGIIIKQRENHFPRKKSSYKKFKKQQMLETYLMILHHRLLFLNPITIIEGICKIYSFWLKKNLI</sequence>
<keyword evidence="2" id="KW-1185">Reference proteome</keyword>
<evidence type="ECO:0000313" key="2">
    <source>
        <dbReference type="Proteomes" id="UP000683925"/>
    </source>
</evidence>
<name>A0A8S1TJS4_PAROT</name>
<evidence type="ECO:0000313" key="1">
    <source>
        <dbReference type="EMBL" id="CAD8151954.1"/>
    </source>
</evidence>
<organism evidence="1 2">
    <name type="scientific">Paramecium octaurelia</name>
    <dbReference type="NCBI Taxonomy" id="43137"/>
    <lineage>
        <taxon>Eukaryota</taxon>
        <taxon>Sar</taxon>
        <taxon>Alveolata</taxon>
        <taxon>Ciliophora</taxon>
        <taxon>Intramacronucleata</taxon>
        <taxon>Oligohymenophorea</taxon>
        <taxon>Peniculida</taxon>
        <taxon>Parameciidae</taxon>
        <taxon>Paramecium</taxon>
    </lineage>
</organism>
<dbReference type="EMBL" id="CAJJDP010000026">
    <property type="protein sequence ID" value="CAD8151954.1"/>
    <property type="molecule type" value="Genomic_DNA"/>
</dbReference>